<dbReference type="AlphaFoldDB" id="A0AAV8WEV6"/>
<keyword evidence="2" id="KW-1185">Reference proteome</keyword>
<reference evidence="1 2" key="1">
    <citation type="journal article" date="2023" name="Insect Mol. Biol.">
        <title>Genome sequencing provides insights into the evolution of gene families encoding plant cell wall-degrading enzymes in longhorned beetles.</title>
        <authorList>
            <person name="Shin N.R."/>
            <person name="Okamura Y."/>
            <person name="Kirsch R."/>
            <person name="Pauchet Y."/>
        </authorList>
    </citation>
    <scope>NUCLEOTIDE SEQUENCE [LARGE SCALE GENOMIC DNA]</scope>
    <source>
        <strain evidence="1">EAD_L_NR</strain>
    </source>
</reference>
<organism evidence="1 2">
    <name type="scientific">Exocentrus adspersus</name>
    <dbReference type="NCBI Taxonomy" id="1586481"/>
    <lineage>
        <taxon>Eukaryota</taxon>
        <taxon>Metazoa</taxon>
        <taxon>Ecdysozoa</taxon>
        <taxon>Arthropoda</taxon>
        <taxon>Hexapoda</taxon>
        <taxon>Insecta</taxon>
        <taxon>Pterygota</taxon>
        <taxon>Neoptera</taxon>
        <taxon>Endopterygota</taxon>
        <taxon>Coleoptera</taxon>
        <taxon>Polyphaga</taxon>
        <taxon>Cucujiformia</taxon>
        <taxon>Chrysomeloidea</taxon>
        <taxon>Cerambycidae</taxon>
        <taxon>Lamiinae</taxon>
        <taxon>Acanthocinini</taxon>
        <taxon>Exocentrus</taxon>
    </lineage>
</organism>
<evidence type="ECO:0000313" key="2">
    <source>
        <dbReference type="Proteomes" id="UP001159042"/>
    </source>
</evidence>
<dbReference type="GO" id="GO:0030515">
    <property type="term" value="F:snoRNA binding"/>
    <property type="evidence" value="ECO:0007669"/>
    <property type="project" value="InterPro"/>
</dbReference>
<name>A0AAV8WEV6_9CUCU</name>
<accession>A0AAV8WEV6</accession>
<comment type="caution">
    <text evidence="1">The sequence shown here is derived from an EMBL/GenBank/DDBJ whole genome shotgun (WGS) entry which is preliminary data.</text>
</comment>
<dbReference type="InterPro" id="IPR011990">
    <property type="entry name" value="TPR-like_helical_dom_sf"/>
</dbReference>
<protein>
    <submittedName>
        <fullName evidence="1">Uncharacterized protein</fullName>
    </submittedName>
</protein>
<proteinExistence type="predicted"/>
<dbReference type="GO" id="GO:0032040">
    <property type="term" value="C:small-subunit processome"/>
    <property type="evidence" value="ECO:0007669"/>
    <property type="project" value="TreeGrafter"/>
</dbReference>
<dbReference type="GO" id="GO:0000462">
    <property type="term" value="P:maturation of SSU-rRNA from tricistronic rRNA transcript (SSU-rRNA, 5.8S rRNA, LSU-rRNA)"/>
    <property type="evidence" value="ECO:0007669"/>
    <property type="project" value="InterPro"/>
</dbReference>
<dbReference type="InterPro" id="IPR013949">
    <property type="entry name" value="Utp6"/>
</dbReference>
<evidence type="ECO:0000313" key="1">
    <source>
        <dbReference type="EMBL" id="KAJ8924757.1"/>
    </source>
</evidence>
<dbReference type="Proteomes" id="UP001159042">
    <property type="component" value="Unassembled WGS sequence"/>
</dbReference>
<dbReference type="PANTHER" id="PTHR23271:SF1">
    <property type="entry name" value="U3 SMALL NUCLEOLAR RNA-ASSOCIATED PROTEIN 6 HOMOLOG"/>
    <property type="match status" value="1"/>
</dbReference>
<dbReference type="PANTHER" id="PTHR23271">
    <property type="entry name" value="HEPATOCELLULAR CARCINOMA-ASSOCIATED ANTIGEN 66"/>
    <property type="match status" value="1"/>
</dbReference>
<sequence length="250" mass="29702">MILICAFSYFKFCKESNYNRPASLVIQNMIKNFSDNPDVWQVAAAWYIRTDVNQALNVIHKGLMIHKDCQILYKEAIQLELLNKEKDEWSKDATKSLKSKDEICCDKIKTYIQTIFKNITDFKFLLEILELLEPHTFTRSVQDVVINRLLDRHSDEDLVWHTLAQRERRGHHFQADKEETVRSTKYCLNRCFQKYQEGLIKISKNKRALLWIRYLDFLIDLQQENDVANTIKKEHALICLGRSEQPNFIR</sequence>
<dbReference type="GO" id="GO:0034388">
    <property type="term" value="C:Pwp2p-containing subcomplex of 90S preribosome"/>
    <property type="evidence" value="ECO:0007669"/>
    <property type="project" value="TreeGrafter"/>
</dbReference>
<dbReference type="EMBL" id="JANEYG010000002">
    <property type="protein sequence ID" value="KAJ8924757.1"/>
    <property type="molecule type" value="Genomic_DNA"/>
</dbReference>
<dbReference type="Gene3D" id="1.25.40.10">
    <property type="entry name" value="Tetratricopeptide repeat domain"/>
    <property type="match status" value="1"/>
</dbReference>
<gene>
    <name evidence="1" type="ORF">NQ315_000910</name>
</gene>